<name>A0A017HLG9_9RHOB</name>
<feature type="compositionally biased region" description="Polar residues" evidence="1">
    <location>
        <begin position="88"/>
        <end position="99"/>
    </location>
</feature>
<dbReference type="STRING" id="442562.Rumeso_03427"/>
<keyword evidence="3" id="KW-1185">Reference proteome</keyword>
<dbReference type="RefSeq" id="WP_037282603.1">
    <property type="nucleotide sequence ID" value="NZ_KK088606.1"/>
</dbReference>
<reference evidence="2 3" key="1">
    <citation type="submission" date="2013-02" db="EMBL/GenBank/DDBJ databases">
        <authorList>
            <person name="Fiebig A."/>
            <person name="Goeker M."/>
            <person name="Klenk H.-P.P."/>
        </authorList>
    </citation>
    <scope>NUCLEOTIDE SEQUENCE [LARGE SCALE GENOMIC DNA]</scope>
    <source>
        <strain evidence="2 3">DSM 19309</strain>
    </source>
</reference>
<dbReference type="OrthoDB" id="7754877at2"/>
<dbReference type="AlphaFoldDB" id="A0A017HLG9"/>
<feature type="region of interest" description="Disordered" evidence="1">
    <location>
        <begin position="151"/>
        <end position="171"/>
    </location>
</feature>
<dbReference type="Proteomes" id="UP000019666">
    <property type="component" value="Unassembled WGS sequence"/>
</dbReference>
<accession>A0A017HLG9</accession>
<feature type="region of interest" description="Disordered" evidence="1">
    <location>
        <begin position="76"/>
        <end position="127"/>
    </location>
</feature>
<evidence type="ECO:0000313" key="2">
    <source>
        <dbReference type="EMBL" id="EYD75003.1"/>
    </source>
</evidence>
<feature type="compositionally biased region" description="Basic and acidic residues" evidence="1">
    <location>
        <begin position="102"/>
        <end position="112"/>
    </location>
</feature>
<gene>
    <name evidence="2" type="ORF">Rumeso_03427</name>
</gene>
<dbReference type="EMBL" id="AOSK01000095">
    <property type="protein sequence ID" value="EYD75003.1"/>
    <property type="molecule type" value="Genomic_DNA"/>
</dbReference>
<dbReference type="PATRIC" id="fig|442562.3.peg.3373"/>
<protein>
    <submittedName>
        <fullName evidence="2">Uncharacterized protein</fullName>
    </submittedName>
</protein>
<evidence type="ECO:0000256" key="1">
    <source>
        <dbReference type="SAM" id="MobiDB-lite"/>
    </source>
</evidence>
<evidence type="ECO:0000313" key="3">
    <source>
        <dbReference type="Proteomes" id="UP000019666"/>
    </source>
</evidence>
<organism evidence="2 3">
    <name type="scientific">Rubellimicrobium mesophilum DSM 19309</name>
    <dbReference type="NCBI Taxonomy" id="442562"/>
    <lineage>
        <taxon>Bacteria</taxon>
        <taxon>Pseudomonadati</taxon>
        <taxon>Pseudomonadota</taxon>
        <taxon>Alphaproteobacteria</taxon>
        <taxon>Rhodobacterales</taxon>
        <taxon>Roseobacteraceae</taxon>
        <taxon>Rubellimicrobium</taxon>
    </lineage>
</organism>
<comment type="caution">
    <text evidence="2">The sequence shown here is derived from an EMBL/GenBank/DDBJ whole genome shotgun (WGS) entry which is preliminary data.</text>
</comment>
<dbReference type="HOGENOM" id="CLU_352276_0_0_5"/>
<proteinExistence type="predicted"/>
<sequence>MVDLVTQLLQQQGRAQQPDLVQQLLDQMRTQEAARTGMMPPDPRIVDAFAGYRGGGGQPPAAPSGGVTREQLLAEAQRRQDAMRAQEQGRSGSTMTPTQRAALEHAQRRQDAARAGATGAPIVVTGPDGQQFEFPAGTSEEVMRQALARHYQGQGQGGRVQPQEAGATVSPEVQRAREAALRRVQAEAERRGLITGQGTSAGETRLERLDRLASPSSGQGRTLTPEQQRAIADTRAQMGATPHDDLLARLDRLQGPPPIPGSDVLPNVDANAFGGPPENADALSALLTPEGQAARRASMPPAPIPRENEWLGGVLPSPHQAMRNFSENLWGDTDDTTMNRGEALGASINKLAESATFGLAGDEANAYADSLLGRGSGDYATQRDRYRGQEEQLWQQHPALALGAEIGGALIGPGKGVGTFINRGAGTASRVGRGLLAGAGTGALYGAAEAERDPVDMQADEVGGVEDRVVGGLLGAGVGGVAGAAVTGIGQGFNRVARMFRGQPGAEDLAASAESLHDASQALYRQADASGVVLPQTRLAQLAADATDAVRAEGYHVRLHPRLRAVLSELRDVAAGDQSLSRVDQARRVAGNAAKSIEPDERRLASIVIDKIDDMIEELGTSSAPLREARALWARMSRLERVEQIFENASNVGPKGSFEDTLASGFRSLLRNPRNLRGFNEAERRAMQQVARGSTGVKALRSLADLLAPNSITGAGAAVGTFMNGGGLLTAVPPLVSYGARAASSGMVRAQGAALRNMVGQTDAQRALAEGLLRQPNALAGAANGATPQGLLDYVTSR</sequence>